<sequence>MQKQRLLHHFTTISNMEHKLLHPRIASASLLLALSLLVSATSWAGPKSYSNAITSPSKQIKATVTLRNGRPCYSLVYKNDTLVLPSSLGFVLQNRDSLTRFSLVKASISKFDETWKPVWGQYSSVRNRYTEMKLELRDLKKSRLVNLFFRTYDDGFAFRYEIPEQNGVDDIVVTSEESRVKFAGSYRCWWSWADYNTLEKTFYQTPLDSATHVAMPFTLQKSTGTYITMHEAAIDRYSTMTLKRENASTFKGNLAPWGDGTLVKCKKSLKTPWRLFVVADRPGGLIESNLVLNLNEPCKLPDVSWITPMTYIGIWWEMHLGIGTWNMGPKHSATTENAIRYIDFAAAHGIKGLVIEGWNTGWENWGKKGAFDFVTPYPDFDIKKVVDYGKSKEVAIIGHHETGGDTQTYEQQLDSAFAFYKKVGIDIVKTGYAGPVTPEGENHHGQCMVEHYNKVMRTAAKYKIMLDVHEPIVLSGLSRTYPNLMTAEGVRGMEWNAWSEGNPPSHTCTLPFLRGMAGPMDYTPGIFDIDLSKYAGKRQKWNDLDNGHSAVHSTIANQLALMVVLYSPLQMAADLPENYEGNPAFKFIEQLPTSWDETRVLDASIGEYVVTARRKGTTWYIGAISNEKARELSIPLSLLTAGKKYRAVSYVDGSNAHYETNPEAIDIKTSTVTKADRLTLKLAAGGGAAIRIEEVK</sequence>
<comment type="subunit">
    <text evidence="2">Monomer.</text>
</comment>
<feature type="domain" description="Glycosyl-hydrolase 97 catalytic" evidence="4">
    <location>
        <begin position="315"/>
        <end position="490"/>
    </location>
</feature>
<gene>
    <name evidence="7" type="ORF">CLV25_102158</name>
</gene>
<dbReference type="Gene3D" id="2.70.98.10">
    <property type="match status" value="1"/>
</dbReference>
<protein>
    <submittedName>
        <fullName evidence="7">Alpha-glucosidase</fullName>
    </submittedName>
</protein>
<accession>A0A4R2EU92</accession>
<evidence type="ECO:0000256" key="2">
    <source>
        <dbReference type="ARBA" id="ARBA00011245"/>
    </source>
</evidence>
<keyword evidence="3" id="KW-0106">Calcium</keyword>
<dbReference type="Pfam" id="PF14508">
    <property type="entry name" value="GH97_N"/>
    <property type="match status" value="1"/>
</dbReference>
<dbReference type="InterPro" id="IPR013785">
    <property type="entry name" value="Aldolase_TIM"/>
</dbReference>
<dbReference type="EMBL" id="SLWB01000002">
    <property type="protein sequence ID" value="TCN72195.1"/>
    <property type="molecule type" value="Genomic_DNA"/>
</dbReference>
<dbReference type="PANTHER" id="PTHR35803:SF1">
    <property type="entry name" value="GLUCAN 1,4-ALPHA-GLUCOSIDASE SUSB"/>
    <property type="match status" value="1"/>
</dbReference>
<evidence type="ECO:0000259" key="6">
    <source>
        <dbReference type="Pfam" id="PF14509"/>
    </source>
</evidence>
<dbReference type="Gene3D" id="3.20.20.70">
    <property type="entry name" value="Aldolase class I"/>
    <property type="match status" value="1"/>
</dbReference>
<dbReference type="GO" id="GO:0030246">
    <property type="term" value="F:carbohydrate binding"/>
    <property type="evidence" value="ECO:0007669"/>
    <property type="project" value="InterPro"/>
</dbReference>
<reference evidence="7 8" key="1">
    <citation type="submission" date="2019-03" db="EMBL/GenBank/DDBJ databases">
        <title>Genomic Encyclopedia of Archaeal and Bacterial Type Strains, Phase II (KMG-II): from individual species to whole genera.</title>
        <authorList>
            <person name="Goeker M."/>
        </authorList>
    </citation>
    <scope>NUCLEOTIDE SEQUENCE [LARGE SCALE GENOMIC DNA]</scope>
    <source>
        <strain evidence="7 8">RL-C</strain>
    </source>
</reference>
<feature type="domain" description="Glycosyl-hydrolase 97 C-terminal oligomerisation" evidence="6">
    <location>
        <begin position="594"/>
        <end position="692"/>
    </location>
</feature>
<dbReference type="OrthoDB" id="1109141at2"/>
<dbReference type="Pfam" id="PF10566">
    <property type="entry name" value="Glyco_hydro_97"/>
    <property type="match status" value="1"/>
</dbReference>
<evidence type="ECO:0000256" key="1">
    <source>
        <dbReference type="ARBA" id="ARBA00001913"/>
    </source>
</evidence>
<dbReference type="InterPro" id="IPR019563">
    <property type="entry name" value="GH97_catalytic"/>
</dbReference>
<comment type="caution">
    <text evidence="7">The sequence shown here is derived from an EMBL/GenBank/DDBJ whole genome shotgun (WGS) entry which is preliminary data.</text>
</comment>
<dbReference type="InterPro" id="IPR029486">
    <property type="entry name" value="GH97_N"/>
</dbReference>
<evidence type="ECO:0000313" key="7">
    <source>
        <dbReference type="EMBL" id="TCN72195.1"/>
    </source>
</evidence>
<dbReference type="PANTHER" id="PTHR35803">
    <property type="entry name" value="GLUCAN 1,4-ALPHA-GLUCOSIDASE SUSB-RELATED"/>
    <property type="match status" value="1"/>
</dbReference>
<comment type="cofactor">
    <cofactor evidence="1">
        <name>Ca(2+)</name>
        <dbReference type="ChEBI" id="CHEBI:29108"/>
    </cofactor>
</comment>
<dbReference type="InterPro" id="IPR029483">
    <property type="entry name" value="GH97_C"/>
</dbReference>
<dbReference type="InterPro" id="IPR014718">
    <property type="entry name" value="GH-type_carb-bd"/>
</dbReference>
<name>A0A4R2EU92_9BACT</name>
<organism evidence="7 8">
    <name type="scientific">Acetobacteroides hydrogenigenes</name>
    <dbReference type="NCBI Taxonomy" id="979970"/>
    <lineage>
        <taxon>Bacteria</taxon>
        <taxon>Pseudomonadati</taxon>
        <taxon>Bacteroidota</taxon>
        <taxon>Bacteroidia</taxon>
        <taxon>Bacteroidales</taxon>
        <taxon>Rikenellaceae</taxon>
        <taxon>Acetobacteroides</taxon>
    </lineage>
</organism>
<dbReference type="SUPFAM" id="SSF51445">
    <property type="entry name" value="(Trans)glycosidases"/>
    <property type="match status" value="1"/>
</dbReference>
<dbReference type="Proteomes" id="UP000294830">
    <property type="component" value="Unassembled WGS sequence"/>
</dbReference>
<evidence type="ECO:0000313" key="8">
    <source>
        <dbReference type="Proteomes" id="UP000294830"/>
    </source>
</evidence>
<dbReference type="InterPro" id="IPR017853">
    <property type="entry name" value="GH"/>
</dbReference>
<evidence type="ECO:0000256" key="3">
    <source>
        <dbReference type="ARBA" id="ARBA00022837"/>
    </source>
</evidence>
<dbReference type="InterPro" id="IPR052720">
    <property type="entry name" value="Glycosyl_hydrolase_97"/>
</dbReference>
<evidence type="ECO:0000259" key="5">
    <source>
        <dbReference type="Pfam" id="PF14508"/>
    </source>
</evidence>
<proteinExistence type="predicted"/>
<dbReference type="AlphaFoldDB" id="A0A4R2EU92"/>
<feature type="domain" description="Glycosyl-hydrolase 97 N-terminal" evidence="5">
    <location>
        <begin position="53"/>
        <end position="297"/>
    </location>
</feature>
<evidence type="ECO:0000259" key="4">
    <source>
        <dbReference type="Pfam" id="PF10566"/>
    </source>
</evidence>
<dbReference type="Pfam" id="PF14509">
    <property type="entry name" value="GH97_C"/>
    <property type="match status" value="1"/>
</dbReference>
<keyword evidence="8" id="KW-1185">Reference proteome</keyword>